<reference evidence="1 2" key="1">
    <citation type="submission" date="2018-11" db="EMBL/GenBank/DDBJ databases">
        <authorList>
            <consortium name="Pathogen Informatics"/>
        </authorList>
    </citation>
    <scope>NUCLEOTIDE SEQUENCE [LARGE SCALE GENOMIC DNA]</scope>
</reference>
<organism evidence="1 2">
    <name type="scientific">Gongylonema pulchrum</name>
    <dbReference type="NCBI Taxonomy" id="637853"/>
    <lineage>
        <taxon>Eukaryota</taxon>
        <taxon>Metazoa</taxon>
        <taxon>Ecdysozoa</taxon>
        <taxon>Nematoda</taxon>
        <taxon>Chromadorea</taxon>
        <taxon>Rhabditida</taxon>
        <taxon>Spirurina</taxon>
        <taxon>Spiruromorpha</taxon>
        <taxon>Spiruroidea</taxon>
        <taxon>Gongylonematidae</taxon>
        <taxon>Gongylonema</taxon>
    </lineage>
</organism>
<dbReference type="EMBL" id="UYRT01098291">
    <property type="protein sequence ID" value="VDN41687.1"/>
    <property type="molecule type" value="Genomic_DNA"/>
</dbReference>
<gene>
    <name evidence="1" type="ORF">GPUH_LOCUS23592</name>
</gene>
<accession>A0A3P7P912</accession>
<protein>
    <submittedName>
        <fullName evidence="1">Uncharacterized protein</fullName>
    </submittedName>
</protein>
<dbReference type="Proteomes" id="UP000271098">
    <property type="component" value="Unassembled WGS sequence"/>
</dbReference>
<evidence type="ECO:0000313" key="2">
    <source>
        <dbReference type="Proteomes" id="UP000271098"/>
    </source>
</evidence>
<evidence type="ECO:0000313" key="1">
    <source>
        <dbReference type="EMBL" id="VDN41687.1"/>
    </source>
</evidence>
<sequence length="74" mass="7455">MSYDGSNAAGYGVPVSGAAAATLQAQAQAQAQAQQQQQQYAAAAAAAMLGANPYIGDYSSVDISHAGQLVFAKY</sequence>
<name>A0A3P7P912_9BILA</name>
<dbReference type="AlphaFoldDB" id="A0A3P7P912"/>
<proteinExistence type="predicted"/>
<keyword evidence="2" id="KW-1185">Reference proteome</keyword>